<dbReference type="AlphaFoldDB" id="A0A2L1GQR4"/>
<dbReference type="PROSITE" id="PS51257">
    <property type="entry name" value="PROKAR_LIPOPROTEIN"/>
    <property type="match status" value="1"/>
</dbReference>
<protein>
    <submittedName>
        <fullName evidence="1">Uncharacterized protein</fullName>
    </submittedName>
</protein>
<organism evidence="1 2">
    <name type="scientific">Desulfobulbus oralis</name>
    <dbReference type="NCBI Taxonomy" id="1986146"/>
    <lineage>
        <taxon>Bacteria</taxon>
        <taxon>Pseudomonadati</taxon>
        <taxon>Thermodesulfobacteriota</taxon>
        <taxon>Desulfobulbia</taxon>
        <taxon>Desulfobulbales</taxon>
        <taxon>Desulfobulbaceae</taxon>
        <taxon>Desulfobulbus</taxon>
    </lineage>
</organism>
<dbReference type="Proteomes" id="UP000239867">
    <property type="component" value="Chromosome"/>
</dbReference>
<dbReference type="EMBL" id="CP021255">
    <property type="protein sequence ID" value="AVD71964.1"/>
    <property type="molecule type" value="Genomic_DNA"/>
</dbReference>
<dbReference type="KEGG" id="deo:CAY53_11170"/>
<keyword evidence="2" id="KW-1185">Reference proteome</keyword>
<proteinExistence type="predicted"/>
<reference evidence="1 2" key="1">
    <citation type="journal article" date="2018" name="MBio">
        <title>Insights into the evolution of host association through the isolation and characterization of a novel human periodontal pathobiont, Desulfobulbus oralis.</title>
        <authorList>
            <person name="Cross K.L."/>
            <person name="Chirania P."/>
            <person name="Xiong W."/>
            <person name="Beall C.J."/>
            <person name="Elkins J.G."/>
            <person name="Giannone R.J."/>
            <person name="Griffen A.L."/>
            <person name="Guss A.M."/>
            <person name="Hettich R.L."/>
            <person name="Joshi S.S."/>
            <person name="Mokrzan E.M."/>
            <person name="Martin R.K."/>
            <person name="Zhulin I.B."/>
            <person name="Leys E.J."/>
            <person name="Podar M."/>
        </authorList>
    </citation>
    <scope>NUCLEOTIDE SEQUENCE [LARGE SCALE GENOMIC DNA]</scope>
    <source>
        <strain evidence="1 2">ORNL</strain>
    </source>
</reference>
<gene>
    <name evidence="1" type="ORF">CAY53_11170</name>
</gene>
<name>A0A2L1GQR4_9BACT</name>
<evidence type="ECO:0000313" key="1">
    <source>
        <dbReference type="EMBL" id="AVD71964.1"/>
    </source>
</evidence>
<sequence>MKELPEMNIHTQYSFSFACCKTVIAHGAQSPSLIVLAKFIMENNNCRLWAFYLLSATPVVFNCKCKLKQEAKRCNNKYPGRLIHMDCRRLPLLKGQDKIGPREYMYVAIDSFNQELYAAVTLLLSGVCK</sequence>
<accession>A0A2L1GQR4</accession>
<evidence type="ECO:0000313" key="2">
    <source>
        <dbReference type="Proteomes" id="UP000239867"/>
    </source>
</evidence>